<dbReference type="EnsemblPlants" id="KEH19125">
    <property type="protein sequence ID" value="KEH19125"/>
    <property type="gene ID" value="MTR_8g040043"/>
</dbReference>
<dbReference type="EMBL" id="CM001224">
    <property type="protein sequence ID" value="KEH19125.1"/>
    <property type="molecule type" value="Genomic_DNA"/>
</dbReference>
<dbReference type="GO" id="GO:0042720">
    <property type="term" value="C:mitochondrial inner membrane peptidase complex"/>
    <property type="evidence" value="ECO:0000318"/>
    <property type="project" value="GO_Central"/>
</dbReference>
<protein>
    <submittedName>
        <fullName evidence="7">S26 family signal peptidase</fullName>
    </submittedName>
</protein>
<dbReference type="GO" id="GO:0006465">
    <property type="term" value="P:signal peptide processing"/>
    <property type="evidence" value="ECO:0007669"/>
    <property type="project" value="InterPro"/>
</dbReference>
<dbReference type="SUPFAM" id="SSF51306">
    <property type="entry name" value="LexA/Signal peptidase"/>
    <property type="match status" value="1"/>
</dbReference>
<dbReference type="PaxDb" id="3880-AES68852"/>
<evidence type="ECO:0000259" key="6">
    <source>
        <dbReference type="Pfam" id="PF10502"/>
    </source>
</evidence>
<keyword evidence="2" id="KW-0999">Mitochondrion inner membrane</keyword>
<dbReference type="HOGENOM" id="CLU_2030209_0_0_1"/>
<dbReference type="PANTHER" id="PTHR12383:SF16">
    <property type="entry name" value="MITOCHONDRIAL INNER MEMBRANE PROTEASE SUBUNIT 1"/>
    <property type="match status" value="1"/>
</dbReference>
<evidence type="ECO:0000256" key="5">
    <source>
        <dbReference type="ARBA" id="ARBA00023136"/>
    </source>
</evidence>
<evidence type="ECO:0000256" key="4">
    <source>
        <dbReference type="ARBA" id="ARBA00023128"/>
    </source>
</evidence>
<dbReference type="STRING" id="3880.A0A072TZZ8"/>
<dbReference type="InterPro" id="IPR052064">
    <property type="entry name" value="Mito_IMP1_subunit"/>
</dbReference>
<dbReference type="InterPro" id="IPR036286">
    <property type="entry name" value="LexA/Signal_pep-like_sf"/>
</dbReference>
<reference evidence="7 9" key="1">
    <citation type="journal article" date="2011" name="Nature">
        <title>The Medicago genome provides insight into the evolution of rhizobial symbioses.</title>
        <authorList>
            <person name="Young N.D."/>
            <person name="Debelle F."/>
            <person name="Oldroyd G.E."/>
            <person name="Geurts R."/>
            <person name="Cannon S.B."/>
            <person name="Udvardi M.K."/>
            <person name="Benedito V.A."/>
            <person name="Mayer K.F."/>
            <person name="Gouzy J."/>
            <person name="Schoof H."/>
            <person name="Van de Peer Y."/>
            <person name="Proost S."/>
            <person name="Cook D.R."/>
            <person name="Meyers B.C."/>
            <person name="Spannagl M."/>
            <person name="Cheung F."/>
            <person name="De Mita S."/>
            <person name="Krishnakumar V."/>
            <person name="Gundlach H."/>
            <person name="Zhou S."/>
            <person name="Mudge J."/>
            <person name="Bharti A.K."/>
            <person name="Murray J.D."/>
            <person name="Naoumkina M.A."/>
            <person name="Rosen B."/>
            <person name="Silverstein K.A."/>
            <person name="Tang H."/>
            <person name="Rombauts S."/>
            <person name="Zhao P.X."/>
            <person name="Zhou P."/>
            <person name="Barbe V."/>
            <person name="Bardou P."/>
            <person name="Bechner M."/>
            <person name="Bellec A."/>
            <person name="Berger A."/>
            <person name="Berges H."/>
            <person name="Bidwell S."/>
            <person name="Bisseling T."/>
            <person name="Choisne N."/>
            <person name="Couloux A."/>
            <person name="Denny R."/>
            <person name="Deshpande S."/>
            <person name="Dai X."/>
            <person name="Doyle J.J."/>
            <person name="Dudez A.M."/>
            <person name="Farmer A.D."/>
            <person name="Fouteau S."/>
            <person name="Franken C."/>
            <person name="Gibelin C."/>
            <person name="Gish J."/>
            <person name="Goldstein S."/>
            <person name="Gonzalez A.J."/>
            <person name="Green P.J."/>
            <person name="Hallab A."/>
            <person name="Hartog M."/>
            <person name="Hua A."/>
            <person name="Humphray S.J."/>
            <person name="Jeong D.H."/>
            <person name="Jing Y."/>
            <person name="Jocker A."/>
            <person name="Kenton S.M."/>
            <person name="Kim D.J."/>
            <person name="Klee K."/>
            <person name="Lai H."/>
            <person name="Lang C."/>
            <person name="Lin S."/>
            <person name="Macmil S.L."/>
            <person name="Magdelenat G."/>
            <person name="Matthews L."/>
            <person name="McCorrison J."/>
            <person name="Monaghan E.L."/>
            <person name="Mun J.H."/>
            <person name="Najar F.Z."/>
            <person name="Nicholson C."/>
            <person name="Noirot C."/>
            <person name="O'Bleness M."/>
            <person name="Paule C.R."/>
            <person name="Poulain J."/>
            <person name="Prion F."/>
            <person name="Qin B."/>
            <person name="Qu C."/>
            <person name="Retzel E.F."/>
            <person name="Riddle C."/>
            <person name="Sallet E."/>
            <person name="Samain S."/>
            <person name="Samson N."/>
            <person name="Sanders I."/>
            <person name="Saurat O."/>
            <person name="Scarpelli C."/>
            <person name="Schiex T."/>
            <person name="Segurens B."/>
            <person name="Severin A.J."/>
            <person name="Sherrier D.J."/>
            <person name="Shi R."/>
            <person name="Sims S."/>
            <person name="Singer S.R."/>
            <person name="Sinharoy S."/>
            <person name="Sterck L."/>
            <person name="Viollet A."/>
            <person name="Wang B.B."/>
            <person name="Wang K."/>
            <person name="Wang M."/>
            <person name="Wang X."/>
            <person name="Warfsmann J."/>
            <person name="Weissenbach J."/>
            <person name="White D.D."/>
            <person name="White J.D."/>
            <person name="Wiley G.B."/>
            <person name="Wincker P."/>
            <person name="Xing Y."/>
            <person name="Yang L."/>
            <person name="Yao Z."/>
            <person name="Ying F."/>
            <person name="Zhai J."/>
            <person name="Zhou L."/>
            <person name="Zuber A."/>
            <person name="Denarie J."/>
            <person name="Dixon R.A."/>
            <person name="May G.D."/>
            <person name="Schwartz D.C."/>
            <person name="Rogers J."/>
            <person name="Quetier F."/>
            <person name="Town C.D."/>
            <person name="Roe B.A."/>
        </authorList>
    </citation>
    <scope>NUCLEOTIDE SEQUENCE [LARGE SCALE GENOMIC DNA]</scope>
    <source>
        <strain evidence="7">A17</strain>
        <strain evidence="8 9">cv. Jemalong A17</strain>
    </source>
</reference>
<dbReference type="AlphaFoldDB" id="A0A072TZZ8"/>
<keyword evidence="4" id="KW-0496">Mitochondrion</keyword>
<dbReference type="GO" id="GO:0006627">
    <property type="term" value="P:protein processing involved in protein targeting to mitochondrion"/>
    <property type="evidence" value="ECO:0000318"/>
    <property type="project" value="GO_Central"/>
</dbReference>
<dbReference type="PANTHER" id="PTHR12383">
    <property type="entry name" value="PROTEASE FAMILY S26 MITOCHONDRIAL INNER MEMBRANE PROTEASE-RELATED"/>
    <property type="match status" value="1"/>
</dbReference>
<organism evidence="7 9">
    <name type="scientific">Medicago truncatula</name>
    <name type="common">Barrel medic</name>
    <name type="synonym">Medicago tribuloides</name>
    <dbReference type="NCBI Taxonomy" id="3880"/>
    <lineage>
        <taxon>Eukaryota</taxon>
        <taxon>Viridiplantae</taxon>
        <taxon>Streptophyta</taxon>
        <taxon>Embryophyta</taxon>
        <taxon>Tracheophyta</taxon>
        <taxon>Spermatophyta</taxon>
        <taxon>Magnoliopsida</taxon>
        <taxon>eudicotyledons</taxon>
        <taxon>Gunneridae</taxon>
        <taxon>Pentapetalae</taxon>
        <taxon>rosids</taxon>
        <taxon>fabids</taxon>
        <taxon>Fabales</taxon>
        <taxon>Fabaceae</taxon>
        <taxon>Papilionoideae</taxon>
        <taxon>50 kb inversion clade</taxon>
        <taxon>NPAAA clade</taxon>
        <taxon>Hologalegina</taxon>
        <taxon>IRL clade</taxon>
        <taxon>Trifolieae</taxon>
        <taxon>Medicago</taxon>
    </lineage>
</organism>
<evidence type="ECO:0000313" key="9">
    <source>
        <dbReference type="Proteomes" id="UP000002051"/>
    </source>
</evidence>
<evidence type="ECO:0000313" key="7">
    <source>
        <dbReference type="EMBL" id="KEH19125.1"/>
    </source>
</evidence>
<gene>
    <name evidence="7" type="ordered locus">MTR_8g040043</name>
</gene>
<name>A0A072TZZ8_MEDTR</name>
<reference evidence="8" key="3">
    <citation type="submission" date="2015-04" db="UniProtKB">
        <authorList>
            <consortium name="EnsemblPlants"/>
        </authorList>
    </citation>
    <scope>IDENTIFICATION</scope>
    <source>
        <strain evidence="8">cv. Jemalong A17</strain>
    </source>
</reference>
<proteinExistence type="predicted"/>
<dbReference type="InterPro" id="IPR019758">
    <property type="entry name" value="Pept_S26A_signal_pept_1_CS"/>
</dbReference>
<sequence>MLLSSQDEHQNVAVFFIRMFDIHDVLHLGLSRMNEREDSGSAIFRPMLQGDLLDSSQNPCRCTFLDLLFMSSVPKGHVWVEGDNKLNSYDSRSFGPIPYGLLKSKIFWMVWPCKDFGSLRNK</sequence>
<dbReference type="Proteomes" id="UP000002051">
    <property type="component" value="Chromosome 8"/>
</dbReference>
<dbReference type="Gene3D" id="2.10.109.10">
    <property type="entry name" value="Umud Fragment, subunit A"/>
    <property type="match status" value="1"/>
</dbReference>
<evidence type="ECO:0000256" key="3">
    <source>
        <dbReference type="ARBA" id="ARBA00022801"/>
    </source>
</evidence>
<dbReference type="GO" id="GO:0004252">
    <property type="term" value="F:serine-type endopeptidase activity"/>
    <property type="evidence" value="ECO:0007669"/>
    <property type="project" value="InterPro"/>
</dbReference>
<evidence type="ECO:0000313" key="8">
    <source>
        <dbReference type="EnsemblPlants" id="KEH19125"/>
    </source>
</evidence>
<comment type="subcellular location">
    <subcellularLocation>
        <location evidence="1">Mitochondrion inner membrane</location>
    </subcellularLocation>
</comment>
<evidence type="ECO:0000256" key="1">
    <source>
        <dbReference type="ARBA" id="ARBA00004273"/>
    </source>
</evidence>
<keyword evidence="5" id="KW-0472">Membrane</keyword>
<dbReference type="CDD" id="cd06530">
    <property type="entry name" value="S26_SPase_I"/>
    <property type="match status" value="1"/>
</dbReference>
<dbReference type="InterPro" id="IPR019533">
    <property type="entry name" value="Peptidase_S26"/>
</dbReference>
<evidence type="ECO:0000256" key="2">
    <source>
        <dbReference type="ARBA" id="ARBA00022792"/>
    </source>
</evidence>
<dbReference type="Pfam" id="PF10502">
    <property type="entry name" value="Peptidase_S26"/>
    <property type="match status" value="1"/>
</dbReference>
<feature type="domain" description="Peptidase S26" evidence="6">
    <location>
        <begin position="71"/>
        <end position="111"/>
    </location>
</feature>
<reference evidence="7 9" key="2">
    <citation type="journal article" date="2014" name="BMC Genomics">
        <title>An improved genome release (version Mt4.0) for the model legume Medicago truncatula.</title>
        <authorList>
            <person name="Tang H."/>
            <person name="Krishnakumar V."/>
            <person name="Bidwell S."/>
            <person name="Rosen B."/>
            <person name="Chan A."/>
            <person name="Zhou S."/>
            <person name="Gentzbittel L."/>
            <person name="Childs K.L."/>
            <person name="Yandell M."/>
            <person name="Gundlach H."/>
            <person name="Mayer K.F."/>
            <person name="Schwartz D.C."/>
            <person name="Town C.D."/>
        </authorList>
    </citation>
    <scope>GENOME REANNOTATION</scope>
    <source>
        <strain evidence="7">A17</strain>
        <strain evidence="8 9">cv. Jemalong A17</strain>
    </source>
</reference>
<keyword evidence="9" id="KW-1185">Reference proteome</keyword>
<dbReference type="PROSITE" id="PS00761">
    <property type="entry name" value="SPASE_I_3"/>
    <property type="match status" value="1"/>
</dbReference>
<keyword evidence="3" id="KW-0378">Hydrolase</keyword>
<accession>A0A072TZZ8</accession>